<dbReference type="PROSITE" id="PS51782">
    <property type="entry name" value="LYSM"/>
    <property type="match status" value="2"/>
</dbReference>
<dbReference type="GO" id="GO:0008932">
    <property type="term" value="F:lytic endotransglycosylase activity"/>
    <property type="evidence" value="ECO:0007669"/>
    <property type="project" value="TreeGrafter"/>
</dbReference>
<dbReference type="InterPro" id="IPR011105">
    <property type="entry name" value="Cell_wall_hydrolase_SleB"/>
</dbReference>
<keyword evidence="3" id="KW-1185">Reference proteome</keyword>
<dbReference type="Gene3D" id="1.10.10.2520">
    <property type="entry name" value="Cell wall hydrolase SleB, domain 1"/>
    <property type="match status" value="1"/>
</dbReference>
<dbReference type="Gene3D" id="6.20.240.60">
    <property type="match status" value="1"/>
</dbReference>
<dbReference type="Pfam" id="PF01476">
    <property type="entry name" value="LysM"/>
    <property type="match status" value="2"/>
</dbReference>
<organism evidence="2 3">
    <name type="scientific">Anaerobranca californiensis DSM 14826</name>
    <dbReference type="NCBI Taxonomy" id="1120989"/>
    <lineage>
        <taxon>Bacteria</taxon>
        <taxon>Bacillati</taxon>
        <taxon>Bacillota</taxon>
        <taxon>Clostridia</taxon>
        <taxon>Eubacteriales</taxon>
        <taxon>Proteinivoracaceae</taxon>
        <taxon>Anaerobranca</taxon>
    </lineage>
</organism>
<dbReference type="EMBL" id="FRAI01000010">
    <property type="protein sequence ID" value="SHJ94825.1"/>
    <property type="molecule type" value="Genomic_DNA"/>
</dbReference>
<feature type="domain" description="LysM" evidence="1">
    <location>
        <begin position="77"/>
        <end position="120"/>
    </location>
</feature>
<feature type="domain" description="LysM" evidence="1">
    <location>
        <begin position="27"/>
        <end position="70"/>
    </location>
</feature>
<dbReference type="RefSeq" id="WP_072906990.1">
    <property type="nucleotide sequence ID" value="NZ_FRAI01000010.1"/>
</dbReference>
<dbReference type="InterPro" id="IPR036779">
    <property type="entry name" value="LysM_dom_sf"/>
</dbReference>
<dbReference type="InterPro" id="IPR042047">
    <property type="entry name" value="SleB_dom1"/>
</dbReference>
<dbReference type="Pfam" id="PF07486">
    <property type="entry name" value="Hydrolase_2"/>
    <property type="match status" value="1"/>
</dbReference>
<protein>
    <submittedName>
        <fullName evidence="2">N-acetylmuramoyl-L-alanine amidase</fullName>
    </submittedName>
</protein>
<dbReference type="GO" id="GO:0016787">
    <property type="term" value="F:hydrolase activity"/>
    <property type="evidence" value="ECO:0007669"/>
    <property type="project" value="InterPro"/>
</dbReference>
<reference evidence="3" key="1">
    <citation type="submission" date="2016-11" db="EMBL/GenBank/DDBJ databases">
        <authorList>
            <person name="Varghese N."/>
            <person name="Submissions S."/>
        </authorList>
    </citation>
    <scope>NUCLEOTIDE SEQUENCE [LARGE SCALE GENOMIC DNA]</scope>
    <source>
        <strain evidence="3">DSM 14826</strain>
    </source>
</reference>
<proteinExistence type="predicted"/>
<dbReference type="SUPFAM" id="SSF54106">
    <property type="entry name" value="LysM domain"/>
    <property type="match status" value="2"/>
</dbReference>
<accession>A0A1M6NGG1</accession>
<dbReference type="InterPro" id="IPR018392">
    <property type="entry name" value="LysM"/>
</dbReference>
<dbReference type="Gene3D" id="3.10.350.10">
    <property type="entry name" value="LysM domain"/>
    <property type="match status" value="2"/>
</dbReference>
<dbReference type="CDD" id="cd00118">
    <property type="entry name" value="LysM"/>
    <property type="match status" value="2"/>
</dbReference>
<dbReference type="SMART" id="SM00257">
    <property type="entry name" value="LysM"/>
    <property type="match status" value="2"/>
</dbReference>
<name>A0A1M6NGG1_9FIRM</name>
<dbReference type="PANTHER" id="PTHR33734:SF22">
    <property type="entry name" value="MEMBRANE-BOUND LYTIC MUREIN TRANSGLYCOSYLASE D"/>
    <property type="match status" value="1"/>
</dbReference>
<evidence type="ECO:0000259" key="1">
    <source>
        <dbReference type="PROSITE" id="PS51782"/>
    </source>
</evidence>
<sequence length="259" mass="28880">MFNIKKLAMGLMIGTMVLATSISAYGLEYNIQRGDTLFLIGQRFGVTVQQLREANNISGDIIYAGDTIIIPKGDNSQTYTVVRGDSLFFIAQRFNTTIQSLKTINNLTSDIIYPGQVLKIAETNSRAIATTSRSTSNRFFNVTNREMELLARAVYSEARGEPFEGQVAVAAVILNRVRHPEFPNTIEGVIFEPWAFTAVHDGQFWLTPNATAYRAVEEALKGVDPSNGALFYYNPVTATNQWIRTRTIITRIGRHVFAI</sequence>
<dbReference type="Proteomes" id="UP000243547">
    <property type="component" value="Unassembled WGS sequence"/>
</dbReference>
<evidence type="ECO:0000313" key="3">
    <source>
        <dbReference type="Proteomes" id="UP000243547"/>
    </source>
</evidence>
<dbReference type="AlphaFoldDB" id="A0A1M6NGG1"/>
<evidence type="ECO:0000313" key="2">
    <source>
        <dbReference type="EMBL" id="SHJ94825.1"/>
    </source>
</evidence>
<gene>
    <name evidence="2" type="ORF">SAMN02745227_01117</name>
</gene>
<dbReference type="STRING" id="1120989.SAMN02745227_01117"/>
<dbReference type="PANTHER" id="PTHR33734">
    <property type="entry name" value="LYSM DOMAIN-CONTAINING GPI-ANCHORED PROTEIN 2"/>
    <property type="match status" value="1"/>
</dbReference>